<feature type="domain" description="Rad4 beta-hairpin" evidence="8">
    <location>
        <begin position="570"/>
        <end position="622"/>
    </location>
</feature>
<dbReference type="GO" id="GO:0005737">
    <property type="term" value="C:cytoplasm"/>
    <property type="evidence" value="ECO:0007669"/>
    <property type="project" value="TreeGrafter"/>
</dbReference>
<keyword evidence="3" id="KW-0227">DNA damage</keyword>
<comment type="subcellular location">
    <subcellularLocation>
        <location evidence="1">Nucleus</location>
    </subcellularLocation>
</comment>
<evidence type="ECO:0000256" key="5">
    <source>
        <dbReference type="ARBA" id="ARBA00023204"/>
    </source>
</evidence>
<dbReference type="GO" id="GO:0006289">
    <property type="term" value="P:nucleotide-excision repair"/>
    <property type="evidence" value="ECO:0007669"/>
    <property type="project" value="InterPro"/>
</dbReference>
<dbReference type="Pfam" id="PF10403">
    <property type="entry name" value="BHD_1"/>
    <property type="match status" value="1"/>
</dbReference>
<feature type="compositionally biased region" description="Low complexity" evidence="7">
    <location>
        <begin position="344"/>
        <end position="353"/>
    </location>
</feature>
<dbReference type="Pfam" id="PF10405">
    <property type="entry name" value="BHD_3"/>
    <property type="match status" value="1"/>
</dbReference>
<evidence type="ECO:0000256" key="6">
    <source>
        <dbReference type="ARBA" id="ARBA00023242"/>
    </source>
</evidence>
<evidence type="ECO:0000259" key="9">
    <source>
        <dbReference type="SMART" id="SM01031"/>
    </source>
</evidence>
<evidence type="ECO:0000259" key="8">
    <source>
        <dbReference type="SMART" id="SM01030"/>
    </source>
</evidence>
<dbReference type="PANTHER" id="PTHR12135">
    <property type="entry name" value="DNA REPAIR PROTEIN XP-C / RAD4"/>
    <property type="match status" value="1"/>
</dbReference>
<keyword evidence="4" id="KW-0238">DNA-binding</keyword>
<dbReference type="SMART" id="SM01030">
    <property type="entry name" value="BHD_1"/>
    <property type="match status" value="1"/>
</dbReference>
<dbReference type="InterPro" id="IPR018326">
    <property type="entry name" value="Rad4_beta-hairpin_dom1"/>
</dbReference>
<keyword evidence="6" id="KW-0539">Nucleus</keyword>
<feature type="region of interest" description="Disordered" evidence="7">
    <location>
        <begin position="1"/>
        <end position="47"/>
    </location>
</feature>
<dbReference type="Pfam" id="PF10404">
    <property type="entry name" value="BHD_2"/>
    <property type="match status" value="1"/>
</dbReference>
<evidence type="ECO:0000259" key="10">
    <source>
        <dbReference type="SMART" id="SM01032"/>
    </source>
</evidence>
<dbReference type="InterPro" id="IPR018328">
    <property type="entry name" value="Rad4_beta-hairpin_dom3"/>
</dbReference>
<feature type="compositionally biased region" description="Polar residues" evidence="7">
    <location>
        <begin position="357"/>
        <end position="371"/>
    </location>
</feature>
<name>A0A023EZ13_TRIIF</name>
<reference evidence="11" key="1">
    <citation type="journal article" date="2014" name="PLoS Negl. Trop. Dis.">
        <title>An updated insight into the Sialotranscriptome of Triatoma infestans: developmental stage and geographic variations.</title>
        <authorList>
            <person name="Schwarz A."/>
            <person name="Medrano-Mercado N."/>
            <person name="Schaub G.A."/>
            <person name="Struchiner C.J."/>
            <person name="Bargues M.D."/>
            <person name="Levy M.Z."/>
            <person name="Ribeiro J.M."/>
        </authorList>
    </citation>
    <scope>NUCLEOTIDE SEQUENCE</scope>
    <source>
        <strain evidence="11">Chile</strain>
        <tissue evidence="11">Salivary glands</tissue>
    </source>
</reference>
<dbReference type="GO" id="GO:0071942">
    <property type="term" value="C:XPC complex"/>
    <property type="evidence" value="ECO:0007669"/>
    <property type="project" value="TreeGrafter"/>
</dbReference>
<protein>
    <submittedName>
        <fullName evidence="11">Putative dna repair protein rad4</fullName>
    </submittedName>
</protein>
<feature type="compositionally biased region" description="Basic and acidic residues" evidence="7">
    <location>
        <begin position="376"/>
        <end position="385"/>
    </location>
</feature>
<evidence type="ECO:0000313" key="11">
    <source>
        <dbReference type="EMBL" id="JAC14447.1"/>
    </source>
</evidence>
<dbReference type="SMART" id="SM01032">
    <property type="entry name" value="BHD_3"/>
    <property type="match status" value="1"/>
</dbReference>
<dbReference type="InterPro" id="IPR042488">
    <property type="entry name" value="Rad4_BHD3_sf"/>
</dbReference>
<feature type="domain" description="Rad4 beta-hairpin" evidence="10">
    <location>
        <begin position="687"/>
        <end position="761"/>
    </location>
</feature>
<dbReference type="EMBL" id="GBBI01004265">
    <property type="protein sequence ID" value="JAC14447.1"/>
    <property type="molecule type" value="mRNA"/>
</dbReference>
<feature type="compositionally biased region" description="Basic and acidic residues" evidence="7">
    <location>
        <begin position="393"/>
        <end position="409"/>
    </location>
</feature>
<dbReference type="PANTHER" id="PTHR12135:SF0">
    <property type="entry name" value="DNA REPAIR PROTEIN COMPLEMENTING XP-C CELLS"/>
    <property type="match status" value="1"/>
</dbReference>
<dbReference type="GO" id="GO:0000111">
    <property type="term" value="C:nucleotide-excision repair factor 2 complex"/>
    <property type="evidence" value="ECO:0007669"/>
    <property type="project" value="TreeGrafter"/>
</dbReference>
<dbReference type="FunFam" id="3.30.70.2460:FF:000001">
    <property type="entry name" value="DNA repair protein Rad4 family"/>
    <property type="match status" value="1"/>
</dbReference>
<proteinExistence type="evidence at transcript level"/>
<dbReference type="Gene3D" id="2.20.20.110">
    <property type="entry name" value="Rad4, beta-hairpin domain BHD1"/>
    <property type="match status" value="1"/>
</dbReference>
<comment type="similarity">
    <text evidence="2">Belongs to the XPC family.</text>
</comment>
<dbReference type="AlphaFoldDB" id="A0A023EZ13"/>
<feature type="compositionally biased region" description="Polar residues" evidence="7">
    <location>
        <begin position="1"/>
        <end position="10"/>
    </location>
</feature>
<dbReference type="InterPro" id="IPR038765">
    <property type="entry name" value="Papain-like_cys_pep_sf"/>
</dbReference>
<dbReference type="Pfam" id="PF03835">
    <property type="entry name" value="Rad4"/>
    <property type="match status" value="1"/>
</dbReference>
<dbReference type="InterPro" id="IPR018325">
    <property type="entry name" value="Rad4/PNGase_transGLS-fold"/>
</dbReference>
<dbReference type="InterPro" id="IPR018327">
    <property type="entry name" value="BHD_2"/>
</dbReference>
<dbReference type="InterPro" id="IPR018026">
    <property type="entry name" value="DNA_repair_Rad4-like"/>
</dbReference>
<dbReference type="InterPro" id="IPR004583">
    <property type="entry name" value="DNA_repair_Rad4"/>
</dbReference>
<feature type="compositionally biased region" description="Acidic residues" evidence="7">
    <location>
        <begin position="319"/>
        <end position="330"/>
    </location>
</feature>
<evidence type="ECO:0000256" key="3">
    <source>
        <dbReference type="ARBA" id="ARBA00022763"/>
    </source>
</evidence>
<organism evidence="11">
    <name type="scientific">Triatoma infestans</name>
    <name type="common">Assassin bug</name>
    <dbReference type="NCBI Taxonomy" id="30076"/>
    <lineage>
        <taxon>Eukaryota</taxon>
        <taxon>Metazoa</taxon>
        <taxon>Ecdysozoa</taxon>
        <taxon>Arthropoda</taxon>
        <taxon>Hexapoda</taxon>
        <taxon>Insecta</taxon>
        <taxon>Pterygota</taxon>
        <taxon>Neoptera</taxon>
        <taxon>Paraneoptera</taxon>
        <taxon>Hemiptera</taxon>
        <taxon>Heteroptera</taxon>
        <taxon>Panheteroptera</taxon>
        <taxon>Cimicomorpha</taxon>
        <taxon>Reduviidae</taxon>
        <taxon>Triatominae</taxon>
        <taxon>Triatoma</taxon>
    </lineage>
</organism>
<feature type="non-terminal residue" evidence="11">
    <location>
        <position position="1"/>
    </location>
</feature>
<dbReference type="InterPro" id="IPR036985">
    <property type="entry name" value="Transglutaminase-like_sf"/>
</dbReference>
<evidence type="ECO:0000256" key="1">
    <source>
        <dbReference type="ARBA" id="ARBA00004123"/>
    </source>
</evidence>
<sequence length="819" mass="93562">DSDSSIQEDTSSNKETVKPGSIKTEINDDNKSQNVEDKEDQDQSAQPYELFDFTKILQTQEEIARLSKTFNEESIKQFDKRTIKTRRTKCDPKEFIDNLDISTLLEIGEKRSSTNLRVVEKSSSDDEVPESEPETPTLQTIEITIKEPDICTHRKKHKDSLTAELNRLLNLKRKRHQLLLHKSNLVCIISRGMFMNTIVNTEILMGLAMSLVPSSRYYPPSKVTKNYMEQLLKWFTNKISLTEQPPMDKNKDLFADLVDNFGTCSARSPNNLVLMFVALARSVGLRCRLVMNLCPVSLRPPTQILSQKKKKSEDKSTESDEGSSESETIEETMPPCGSKKIKSTKAIASPSKKPNTRSKTASLCKNTSSAKLFQKKNSEKNKDYDESLDMESPPEKKPCNSKTKDKIDPGEPSTSARANTRFRTASTSKNTSTTKMGNVSKARNKRKVLSSDDEKSVKIISNKKVKNTTDMWVEVYVETEKKWLPYDVINNRSCCVKQIYLHCHAPVSYILAWNNDGTIKDVTRRYVPQWHICLKSRIDTKWWQDTLKPWSPLKTKIDMAEDEELERIVTETPLPSTIGEYKNHPHYALKRHLLKFEAIYPPTAVPLGQIHGEDVFARVCVVELHTKESWIKEGKVLKANQEPYKIVKARPKREKGTGKLIKDIPLNLYGKWQVEDYIPPTAVDGKVPRNDFGNVELYKPSMIPKGTVHLQLPGLMRIARKMDIDCAPAVVGWEFRGHGSHPVLDGVVVCEEFKQQLVDAWSREMDTIADRNREAAKQRSLNNWRKLVRALLLRDKLTGKYKFKFSHVGNSSKTNRKKK</sequence>
<dbReference type="Gene3D" id="3.90.260.10">
    <property type="entry name" value="Transglutaminase-like"/>
    <property type="match status" value="2"/>
</dbReference>
<dbReference type="GO" id="GO:0003684">
    <property type="term" value="F:damaged DNA binding"/>
    <property type="evidence" value="ECO:0007669"/>
    <property type="project" value="InterPro"/>
</dbReference>
<feature type="compositionally biased region" description="Basic and acidic residues" evidence="7">
    <location>
        <begin position="25"/>
        <end position="36"/>
    </location>
</feature>
<evidence type="ECO:0000256" key="7">
    <source>
        <dbReference type="SAM" id="MobiDB-lite"/>
    </source>
</evidence>
<dbReference type="NCBIfam" id="TIGR00605">
    <property type="entry name" value="rad4"/>
    <property type="match status" value="1"/>
</dbReference>
<dbReference type="GO" id="GO:0006298">
    <property type="term" value="P:mismatch repair"/>
    <property type="evidence" value="ECO:0007669"/>
    <property type="project" value="TreeGrafter"/>
</dbReference>
<dbReference type="Gene3D" id="3.30.70.2460">
    <property type="entry name" value="Rad4, beta-hairpin domain BHD3"/>
    <property type="match status" value="1"/>
</dbReference>
<keyword evidence="5" id="KW-0234">DNA repair</keyword>
<feature type="domain" description="Rad4 beta-hairpin" evidence="9">
    <location>
        <begin position="624"/>
        <end position="680"/>
    </location>
</feature>
<evidence type="ECO:0000256" key="4">
    <source>
        <dbReference type="ARBA" id="ARBA00023125"/>
    </source>
</evidence>
<evidence type="ECO:0000256" key="2">
    <source>
        <dbReference type="ARBA" id="ARBA00009525"/>
    </source>
</evidence>
<accession>A0A023EZ13</accession>
<dbReference type="SMART" id="SM01031">
    <property type="entry name" value="BHD_2"/>
    <property type="match status" value="1"/>
</dbReference>
<feature type="region of interest" description="Disordered" evidence="7">
    <location>
        <begin position="304"/>
        <end position="450"/>
    </location>
</feature>
<feature type="compositionally biased region" description="Polar residues" evidence="7">
    <location>
        <begin position="412"/>
        <end position="423"/>
    </location>
</feature>
<dbReference type="GO" id="GO:0003697">
    <property type="term" value="F:single-stranded DNA binding"/>
    <property type="evidence" value="ECO:0007669"/>
    <property type="project" value="TreeGrafter"/>
</dbReference>
<feature type="compositionally biased region" description="Low complexity" evidence="7">
    <location>
        <begin position="424"/>
        <end position="435"/>
    </location>
</feature>
<dbReference type="SUPFAM" id="SSF54001">
    <property type="entry name" value="Cysteine proteinases"/>
    <property type="match status" value="1"/>
</dbReference>